<feature type="binding site" evidence="2">
    <location>
        <position position="101"/>
    </location>
    <ligand>
        <name>Fe cation</name>
        <dbReference type="ChEBI" id="CHEBI:24875"/>
    </ligand>
</feature>
<dbReference type="AlphaFoldDB" id="A0A369KYU9"/>
<evidence type="ECO:0000313" key="6">
    <source>
        <dbReference type="EMBL" id="RDB36376.1"/>
    </source>
</evidence>
<dbReference type="Gene3D" id="2.60.120.10">
    <property type="entry name" value="Jelly Rolls"/>
    <property type="match status" value="2"/>
</dbReference>
<feature type="binding site" evidence="2">
    <location>
        <position position="59"/>
    </location>
    <ligand>
        <name>Fe cation</name>
        <dbReference type="ChEBI" id="CHEBI:24875"/>
    </ligand>
</feature>
<accession>A0A369KYU9</accession>
<keyword evidence="2" id="KW-0408">Iron</keyword>
<evidence type="ECO:0000256" key="2">
    <source>
        <dbReference type="PIRSR" id="PIRSR006232-1"/>
    </source>
</evidence>
<reference evidence="6" key="1">
    <citation type="submission" date="2018-04" db="EMBL/GenBank/DDBJ databases">
        <title>Draft genome sequence of the Candidatus Spirobacillus cienkowskii, a pathogen of freshwater Daphnia species, reconstructed from hemolymph metagenomic reads.</title>
        <authorList>
            <person name="Bresciani L."/>
            <person name="Lemos L.N."/>
            <person name="Wale N."/>
            <person name="Lin J.Y."/>
            <person name="Fernandes G.R."/>
            <person name="Duffy M.A."/>
            <person name="Rodrigues J.M."/>
        </authorList>
    </citation>
    <scope>NUCLEOTIDE SEQUENCE [LARGE SCALE GENOMIC DNA]</scope>
    <source>
        <strain evidence="6">Binning01</strain>
    </source>
</reference>
<feature type="domain" description="Pirin N-terminal" evidence="4">
    <location>
        <begin position="10"/>
        <end position="119"/>
    </location>
</feature>
<dbReference type="Pfam" id="PF17954">
    <property type="entry name" value="Pirin_C_2"/>
    <property type="match status" value="1"/>
</dbReference>
<gene>
    <name evidence="6" type="ORF">DCC88_05085</name>
</gene>
<comment type="similarity">
    <text evidence="1 3">Belongs to the pirin family.</text>
</comment>
<dbReference type="PANTHER" id="PTHR43212:SF3">
    <property type="entry name" value="QUERCETIN 2,3-DIOXYGENASE"/>
    <property type="match status" value="1"/>
</dbReference>
<keyword evidence="7" id="KW-1185">Reference proteome</keyword>
<dbReference type="InterPro" id="IPR003829">
    <property type="entry name" value="Pirin_N_dom"/>
</dbReference>
<comment type="cofactor">
    <cofactor evidence="2">
        <name>Fe cation</name>
        <dbReference type="ChEBI" id="CHEBI:24875"/>
    </cofactor>
    <text evidence="2">Binds 1 Fe cation per subunit.</text>
</comment>
<evidence type="ECO:0000259" key="5">
    <source>
        <dbReference type="Pfam" id="PF17954"/>
    </source>
</evidence>
<dbReference type="InterPro" id="IPR041602">
    <property type="entry name" value="Quercetinase_C"/>
</dbReference>
<dbReference type="InterPro" id="IPR014710">
    <property type="entry name" value="RmlC-like_jellyroll"/>
</dbReference>
<name>A0A369KYU9_9BACT</name>
<dbReference type="Proteomes" id="UP000253934">
    <property type="component" value="Unassembled WGS sequence"/>
</dbReference>
<proteinExistence type="inferred from homology"/>
<dbReference type="EMBL" id="QOVW01000061">
    <property type="protein sequence ID" value="RDB36376.1"/>
    <property type="molecule type" value="Genomic_DNA"/>
</dbReference>
<keyword evidence="2" id="KW-0479">Metal-binding</keyword>
<dbReference type="CDD" id="cd02910">
    <property type="entry name" value="cupin_Yhhw_N"/>
    <property type="match status" value="1"/>
</dbReference>
<protein>
    <submittedName>
        <fullName evidence="6">Pirin family protein</fullName>
    </submittedName>
</protein>
<evidence type="ECO:0000256" key="3">
    <source>
        <dbReference type="RuleBase" id="RU003457"/>
    </source>
</evidence>
<dbReference type="Pfam" id="PF02678">
    <property type="entry name" value="Pirin"/>
    <property type="match status" value="1"/>
</dbReference>
<feature type="binding site" evidence="2">
    <location>
        <position position="57"/>
    </location>
    <ligand>
        <name>Fe cation</name>
        <dbReference type="ChEBI" id="CHEBI:24875"/>
    </ligand>
</feature>
<evidence type="ECO:0000313" key="7">
    <source>
        <dbReference type="Proteomes" id="UP000253934"/>
    </source>
</evidence>
<evidence type="ECO:0000259" key="4">
    <source>
        <dbReference type="Pfam" id="PF02678"/>
    </source>
</evidence>
<dbReference type="GO" id="GO:0046872">
    <property type="term" value="F:metal ion binding"/>
    <property type="evidence" value="ECO:0007669"/>
    <property type="project" value="UniProtKB-KW"/>
</dbReference>
<organism evidence="6 7">
    <name type="scientific">Spirobacillus cienkowskii</name>
    <dbReference type="NCBI Taxonomy" id="495820"/>
    <lineage>
        <taxon>Bacteria</taxon>
        <taxon>Pseudomonadati</taxon>
        <taxon>Bdellovibrionota</taxon>
        <taxon>Oligoflexia</taxon>
        <taxon>Silvanigrellales</taxon>
        <taxon>Spirobacillus</taxon>
    </lineage>
</organism>
<dbReference type="PIRSF" id="PIRSF006232">
    <property type="entry name" value="Pirin"/>
    <property type="match status" value="1"/>
</dbReference>
<dbReference type="InterPro" id="IPR012093">
    <property type="entry name" value="Pirin"/>
</dbReference>
<dbReference type="InterPro" id="IPR011051">
    <property type="entry name" value="RmlC_Cupin_sf"/>
</dbReference>
<evidence type="ECO:0000256" key="1">
    <source>
        <dbReference type="ARBA" id="ARBA00008416"/>
    </source>
</evidence>
<dbReference type="PANTHER" id="PTHR43212">
    <property type="entry name" value="QUERCETIN 2,3-DIOXYGENASE"/>
    <property type="match status" value="1"/>
</dbReference>
<sequence length="224" mass="25399">MKIVRKSSERGSAEFGWLHAKYTFSFGEFYDSKNMGFRKLRVLNEDKVEPSKGFPTHGHKNMEIVTYILSGVLEHKDSMENSAIISAGEVQVMSAGSGVRHSEFNHSDTEIVHLLQIWIESAVINQEPSYQQKSFLHSKEKLTLIVSPNGERESLTIKQDVKIYQGILLENQDFQYKIKTERHAWIQIAKGSLFIDDSLEVFQGDGIAITEGDIIKFSTRGCPT</sequence>
<dbReference type="SUPFAM" id="SSF51182">
    <property type="entry name" value="RmlC-like cupins"/>
    <property type="match status" value="1"/>
</dbReference>
<feature type="binding site" evidence="2">
    <location>
        <position position="103"/>
    </location>
    <ligand>
        <name>Fe cation</name>
        <dbReference type="ChEBI" id="CHEBI:24875"/>
    </ligand>
</feature>
<feature type="domain" description="Quercetin 2,3-dioxygenase C-terminal cupin" evidence="5">
    <location>
        <begin position="144"/>
        <end position="218"/>
    </location>
</feature>
<comment type="caution">
    <text evidence="6">The sequence shown here is derived from an EMBL/GenBank/DDBJ whole genome shotgun (WGS) entry which is preliminary data.</text>
</comment>